<protein>
    <recommendedName>
        <fullName evidence="4">Neuromedin-S</fullName>
    </recommendedName>
</protein>
<gene>
    <name evidence="2" type="ORF">scyTo_0012869</name>
</gene>
<dbReference type="OrthoDB" id="9940794at2759"/>
<sequence>MHLFLVLCCLPLSSGSPYHFQDYFEEWDNNSAENLALCFTHWRALQMQPQFVMEFCNAIRQNVPRTEFLFHYSKTQKPHLKNTLSAVHPLLHLAPKLSERRMDRSLDSPRNRRIPDVYSQYIKHHLKGMYIFMNIFSW</sequence>
<dbReference type="STRING" id="75743.A0A401NJY7"/>
<evidence type="ECO:0008006" key="4">
    <source>
        <dbReference type="Google" id="ProtNLM"/>
    </source>
</evidence>
<dbReference type="Proteomes" id="UP000288216">
    <property type="component" value="Unassembled WGS sequence"/>
</dbReference>
<accession>A0A401NJY7</accession>
<dbReference type="InterPro" id="IPR043253">
    <property type="entry name" value="NmS"/>
</dbReference>
<comment type="caution">
    <text evidence="2">The sequence shown here is derived from an EMBL/GenBank/DDBJ whole genome shotgun (WGS) entry which is preliminary data.</text>
</comment>
<evidence type="ECO:0000256" key="1">
    <source>
        <dbReference type="SAM" id="SignalP"/>
    </source>
</evidence>
<dbReference type="EMBL" id="BFAA01006362">
    <property type="protein sequence ID" value="GCB61183.1"/>
    <property type="molecule type" value="Genomic_DNA"/>
</dbReference>
<proteinExistence type="predicted"/>
<organism evidence="2 3">
    <name type="scientific">Scyliorhinus torazame</name>
    <name type="common">Cloudy catshark</name>
    <name type="synonym">Catulus torazame</name>
    <dbReference type="NCBI Taxonomy" id="75743"/>
    <lineage>
        <taxon>Eukaryota</taxon>
        <taxon>Metazoa</taxon>
        <taxon>Chordata</taxon>
        <taxon>Craniata</taxon>
        <taxon>Vertebrata</taxon>
        <taxon>Chondrichthyes</taxon>
        <taxon>Elasmobranchii</taxon>
        <taxon>Galeomorphii</taxon>
        <taxon>Galeoidea</taxon>
        <taxon>Carcharhiniformes</taxon>
        <taxon>Scyliorhinidae</taxon>
        <taxon>Scyliorhinus</taxon>
    </lineage>
</organism>
<evidence type="ECO:0000313" key="2">
    <source>
        <dbReference type="EMBL" id="GCB61183.1"/>
    </source>
</evidence>
<dbReference type="AlphaFoldDB" id="A0A401NJY7"/>
<dbReference type="PANTHER" id="PTHR32414">
    <property type="entry name" value="NEUROMEDIN-S"/>
    <property type="match status" value="1"/>
</dbReference>
<reference evidence="2 3" key="1">
    <citation type="journal article" date="2018" name="Nat. Ecol. Evol.">
        <title>Shark genomes provide insights into elasmobranch evolution and the origin of vertebrates.</title>
        <authorList>
            <person name="Hara Y"/>
            <person name="Yamaguchi K"/>
            <person name="Onimaru K"/>
            <person name="Kadota M"/>
            <person name="Koyanagi M"/>
            <person name="Keeley SD"/>
            <person name="Tatsumi K"/>
            <person name="Tanaka K"/>
            <person name="Motone F"/>
            <person name="Kageyama Y"/>
            <person name="Nozu R"/>
            <person name="Adachi N"/>
            <person name="Nishimura O"/>
            <person name="Nakagawa R"/>
            <person name="Tanegashima C"/>
            <person name="Kiyatake I"/>
            <person name="Matsumoto R"/>
            <person name="Murakumo K"/>
            <person name="Nishida K"/>
            <person name="Terakita A"/>
            <person name="Kuratani S"/>
            <person name="Sato K"/>
            <person name="Hyodo S Kuraku.S."/>
        </authorList>
    </citation>
    <scope>NUCLEOTIDE SEQUENCE [LARGE SCALE GENOMIC DNA]</scope>
</reference>
<keyword evidence="1" id="KW-0732">Signal</keyword>
<dbReference type="PANTHER" id="PTHR32414:SF2">
    <property type="entry name" value="NEUROMEDIN-S"/>
    <property type="match status" value="1"/>
</dbReference>
<dbReference type="OMA" id="QDYFEEW"/>
<evidence type="ECO:0000313" key="3">
    <source>
        <dbReference type="Proteomes" id="UP000288216"/>
    </source>
</evidence>
<name>A0A401NJY7_SCYTO</name>
<feature type="signal peptide" evidence="1">
    <location>
        <begin position="1"/>
        <end position="15"/>
    </location>
</feature>
<feature type="chain" id="PRO_5019569670" description="Neuromedin-S" evidence="1">
    <location>
        <begin position="16"/>
        <end position="138"/>
    </location>
</feature>
<keyword evidence="3" id="KW-1185">Reference proteome</keyword>